<dbReference type="EMBL" id="BNAP01000014">
    <property type="protein sequence ID" value="GHG95408.1"/>
    <property type="molecule type" value="Genomic_DNA"/>
</dbReference>
<protein>
    <submittedName>
        <fullName evidence="1">Uncharacterized protein</fullName>
    </submittedName>
</protein>
<sequence length="188" mass="21325">MRMTSLRMPAVWAGVLAFCLTCVFAVMVRAEEPNPIMPFVGDYVGSADVLGADGERIRRDMNVNISAVDDGFTVQWTSITHKPDGRLKEKSYSIDFRPSEREGIYSAAMRRNVFGHEVQLDPMKGEPFVWGRIHDQTLTVYSLFVDEQGGYELQQFDRTLTQGGLLLQFTNLRNGDKHRSVATFLNRE</sequence>
<accession>A0A8J3H9R7</accession>
<organism evidence="1 2">
    <name type="scientific">Pseudodonghicola xiamenensis</name>
    <dbReference type="NCBI Taxonomy" id="337702"/>
    <lineage>
        <taxon>Bacteria</taxon>
        <taxon>Pseudomonadati</taxon>
        <taxon>Pseudomonadota</taxon>
        <taxon>Alphaproteobacteria</taxon>
        <taxon>Rhodobacterales</taxon>
        <taxon>Paracoccaceae</taxon>
        <taxon>Pseudodonghicola</taxon>
    </lineage>
</organism>
<evidence type="ECO:0000313" key="2">
    <source>
        <dbReference type="Proteomes" id="UP000611500"/>
    </source>
</evidence>
<reference evidence="1" key="2">
    <citation type="submission" date="2020-09" db="EMBL/GenBank/DDBJ databases">
        <authorList>
            <person name="Sun Q."/>
            <person name="Zhou Y."/>
        </authorList>
    </citation>
    <scope>NUCLEOTIDE SEQUENCE</scope>
    <source>
        <strain evidence="1">CGMCC 1.7081</strain>
    </source>
</reference>
<name>A0A8J3H9R7_9RHOB</name>
<reference evidence="1" key="1">
    <citation type="journal article" date="2014" name="Int. J. Syst. Evol. Microbiol.">
        <title>Complete genome sequence of Corynebacterium casei LMG S-19264T (=DSM 44701T), isolated from a smear-ripened cheese.</title>
        <authorList>
            <consortium name="US DOE Joint Genome Institute (JGI-PGF)"/>
            <person name="Walter F."/>
            <person name="Albersmeier A."/>
            <person name="Kalinowski J."/>
            <person name="Ruckert C."/>
        </authorList>
    </citation>
    <scope>NUCLEOTIDE SEQUENCE</scope>
    <source>
        <strain evidence="1">CGMCC 1.7081</strain>
    </source>
</reference>
<keyword evidence="2" id="KW-1185">Reference proteome</keyword>
<gene>
    <name evidence="1" type="ORF">GCM10010961_29100</name>
</gene>
<comment type="caution">
    <text evidence="1">The sequence shown here is derived from an EMBL/GenBank/DDBJ whole genome shotgun (WGS) entry which is preliminary data.</text>
</comment>
<dbReference type="Proteomes" id="UP000611500">
    <property type="component" value="Unassembled WGS sequence"/>
</dbReference>
<dbReference type="AlphaFoldDB" id="A0A8J3H9R7"/>
<dbReference type="RefSeq" id="WP_028094164.1">
    <property type="nucleotide sequence ID" value="NZ_BNAP01000014.1"/>
</dbReference>
<proteinExistence type="predicted"/>
<evidence type="ECO:0000313" key="1">
    <source>
        <dbReference type="EMBL" id="GHG95408.1"/>
    </source>
</evidence>